<comment type="similarity">
    <text evidence="2">Belongs to the SAP domain-containing ribonucleoprotein family.</text>
</comment>
<dbReference type="SUPFAM" id="SSF68906">
    <property type="entry name" value="SAP domain"/>
    <property type="match status" value="1"/>
</dbReference>
<keyword evidence="6" id="KW-1185">Reference proteome</keyword>
<dbReference type="Proteomes" id="UP000301737">
    <property type="component" value="Unassembled WGS sequence"/>
</dbReference>
<dbReference type="InterPro" id="IPR003034">
    <property type="entry name" value="SAP_dom"/>
</dbReference>
<dbReference type="SMART" id="SM00513">
    <property type="entry name" value="SAP"/>
    <property type="match status" value="1"/>
</dbReference>
<dbReference type="PROSITE" id="PS50800">
    <property type="entry name" value="SAP"/>
    <property type="match status" value="1"/>
</dbReference>
<dbReference type="EMBL" id="BIMX01000007">
    <property type="protein sequence ID" value="GCE99056.1"/>
    <property type="molecule type" value="Genomic_DNA"/>
</dbReference>
<dbReference type="GO" id="GO:0005634">
    <property type="term" value="C:nucleus"/>
    <property type="evidence" value="ECO:0007669"/>
    <property type="project" value="TreeGrafter"/>
</dbReference>
<feature type="compositionally biased region" description="Low complexity" evidence="3">
    <location>
        <begin position="194"/>
        <end position="207"/>
    </location>
</feature>
<dbReference type="InterPro" id="IPR036361">
    <property type="entry name" value="SAP_dom_sf"/>
</dbReference>
<evidence type="ECO:0000256" key="1">
    <source>
        <dbReference type="ARBA" id="ARBA00022553"/>
    </source>
</evidence>
<feature type="compositionally biased region" description="Low complexity" evidence="3">
    <location>
        <begin position="98"/>
        <end position="111"/>
    </location>
</feature>
<dbReference type="Pfam" id="PF18592">
    <property type="entry name" value="Tho1_MOS11_C"/>
    <property type="match status" value="1"/>
</dbReference>
<dbReference type="AlphaFoldDB" id="A0A4C2E6Y0"/>
<feature type="region of interest" description="Disordered" evidence="3">
    <location>
        <begin position="16"/>
        <end position="118"/>
    </location>
</feature>
<feature type="region of interest" description="Disordered" evidence="3">
    <location>
        <begin position="476"/>
        <end position="519"/>
    </location>
</feature>
<reference evidence="5 6" key="1">
    <citation type="submission" date="2019-01" db="EMBL/GenBank/DDBJ databases">
        <title>Draft Genome Sequencing of Zygosaccharomyces mellis Ca-7.</title>
        <authorList>
            <person name="Shiwa Y."/>
            <person name="Kanesaki Y."/>
            <person name="Ishige T."/>
            <person name="Mura K."/>
            <person name="Hori T."/>
            <person name="Tamura T."/>
        </authorList>
    </citation>
    <scope>NUCLEOTIDE SEQUENCE [LARGE SCALE GENOMIC DNA]</scope>
    <source>
        <strain evidence="5 6">Ca-7</strain>
    </source>
</reference>
<gene>
    <name evidence="5" type="ORF">ZYGM_004277</name>
</gene>
<organism evidence="5 6">
    <name type="scientific">Zygosaccharomyces mellis</name>
    <dbReference type="NCBI Taxonomy" id="42258"/>
    <lineage>
        <taxon>Eukaryota</taxon>
        <taxon>Fungi</taxon>
        <taxon>Dikarya</taxon>
        <taxon>Ascomycota</taxon>
        <taxon>Saccharomycotina</taxon>
        <taxon>Saccharomycetes</taxon>
        <taxon>Saccharomycetales</taxon>
        <taxon>Saccharomycetaceae</taxon>
        <taxon>Zygosaccharomyces</taxon>
    </lineage>
</organism>
<evidence type="ECO:0000313" key="6">
    <source>
        <dbReference type="Proteomes" id="UP000301737"/>
    </source>
</evidence>
<dbReference type="PANTHER" id="PTHR46551:SF1">
    <property type="entry name" value="SAP DOMAIN-CONTAINING RIBONUCLEOPROTEIN"/>
    <property type="match status" value="1"/>
</dbReference>
<evidence type="ECO:0000256" key="2">
    <source>
        <dbReference type="ARBA" id="ARBA00046328"/>
    </source>
</evidence>
<feature type="compositionally biased region" description="Pro residues" evidence="3">
    <location>
        <begin position="369"/>
        <end position="384"/>
    </location>
</feature>
<accession>A0A4C2E6Y0</accession>
<dbReference type="GO" id="GO:0016973">
    <property type="term" value="P:poly(A)+ mRNA export from nucleus"/>
    <property type="evidence" value="ECO:0007669"/>
    <property type="project" value="TreeGrafter"/>
</dbReference>
<evidence type="ECO:0000259" key="4">
    <source>
        <dbReference type="PROSITE" id="PS50800"/>
    </source>
</evidence>
<feature type="domain" description="SAP" evidence="4">
    <location>
        <begin position="4"/>
        <end position="38"/>
    </location>
</feature>
<feature type="region of interest" description="Disordered" evidence="3">
    <location>
        <begin position="170"/>
        <end position="222"/>
    </location>
</feature>
<comment type="caution">
    <text evidence="5">The sequence shown here is derived from an EMBL/GenBank/DDBJ whole genome shotgun (WGS) entry which is preliminary data.</text>
</comment>
<evidence type="ECO:0000256" key="3">
    <source>
        <dbReference type="SAM" id="MobiDB-lite"/>
    </source>
</evidence>
<protein>
    <recommendedName>
        <fullName evidence="4">SAP domain-containing protein</fullName>
    </recommendedName>
</protein>
<proteinExistence type="inferred from homology"/>
<dbReference type="InterPro" id="IPR040746">
    <property type="entry name" value="THO1_MOS11_C"/>
</dbReference>
<evidence type="ECO:0000313" key="5">
    <source>
        <dbReference type="EMBL" id="GCE99056.1"/>
    </source>
</evidence>
<dbReference type="Pfam" id="PF02037">
    <property type="entry name" value="SAP"/>
    <property type="match status" value="1"/>
</dbReference>
<keyword evidence="1" id="KW-0597">Phosphoprotein</keyword>
<dbReference type="OrthoDB" id="4068713at2759"/>
<dbReference type="Gene3D" id="1.10.720.30">
    <property type="entry name" value="SAP domain"/>
    <property type="match status" value="1"/>
</dbReference>
<sequence length="743" mass="80812">MSDYNTQTVVQLRELLKSRGLPPHGLKNELIERLVKDDGDKAGEATGEKEGEQKEESQEGAQEEIKQHRNETEEHEKQEEKQDGNGVGSDGNDDSAERAVTAENAAAPVEETPQEKKDYKQMAIDLLNKKLHRARKFGQDQEQVDSLQKLLARIEKFGLDPNMPIAQEVGMVPLRVQGPRPKSGGGKKSKKFSKNNNNNNNSNNGSSRNTPKSSAGKSAVGPAAHRSVLVRIDNLPPGKSWKEVRYLIGGIVHHSNVVQVKMLPLMSSMVPPFVPFQSCIVTLKSQVDPESLNELLVNLNTYQWHYYNLYAYVLPPLDATPQFLAMPEQPSALLPSRDESSISPSSSDDHMESQTPDDTPMTPSLLYPTPVPGPAPTPAGPAGPPGSATPINAAAAAAATAAATATPCPPAAPTAMMSLSPGLGPGPTSPLGALNGGMPAVAPHLPFMGMGPGPPRRQYYQPNMYGSRKFGGAAGGLPYASGHSSGRNSHRNSRGSSSSNSGNGNGNENDGPSNHKPSAADRYMLSAAAAAAAATAATSTANQKFGASLNNSSRGNITNNNSKRLKQIFNERTFRKQMTCRKMLQLQISGFPPFLKLDSWEPLQAENYRSLGEQGVQLVETDQPEKYGRLRWTTLKDYIKLKCPRLLSLQGEDSSENNTREFYVGVYEDHEEPVGVKIESDDQEFPEYGLTSATIYRAIVGFNSSALYDSCLDALRDQEYSRGYKLEIKDLPPYEEEQQQQQR</sequence>
<name>A0A4C2E6Y0_9SACH</name>
<dbReference type="InterPro" id="IPR052240">
    <property type="entry name" value="SAP_domain_ribonucleoprotein"/>
</dbReference>
<feature type="region of interest" description="Disordered" evidence="3">
    <location>
        <begin position="333"/>
        <end position="388"/>
    </location>
</feature>
<feature type="compositionally biased region" description="Basic and acidic residues" evidence="3">
    <location>
        <begin position="26"/>
        <end position="83"/>
    </location>
</feature>
<dbReference type="PANTHER" id="PTHR46551">
    <property type="entry name" value="SAP DOMAIN-CONTAINING RIBONUCLEOPROTEIN"/>
    <property type="match status" value="1"/>
</dbReference>